<dbReference type="EMBL" id="JAHCVJ010000004">
    <property type="protein sequence ID" value="MBT0664829.1"/>
    <property type="molecule type" value="Genomic_DNA"/>
</dbReference>
<dbReference type="Pfam" id="PF01257">
    <property type="entry name" value="2Fe-2S_thioredx"/>
    <property type="match status" value="1"/>
</dbReference>
<comment type="cofactor">
    <cofactor evidence="7">
        <name>[2Fe-2S] cluster</name>
        <dbReference type="ChEBI" id="CHEBI:190135"/>
    </cofactor>
    <text evidence="7">Binds 1 [2Fe-2S] cluster.</text>
</comment>
<dbReference type="Proteomes" id="UP000811899">
    <property type="component" value="Unassembled WGS sequence"/>
</dbReference>
<reference evidence="8 9" key="1">
    <citation type="submission" date="2021-05" db="EMBL/GenBank/DDBJ databases">
        <title>The draft genome of Geobacter pelophilus DSM 12255.</title>
        <authorList>
            <person name="Xu Z."/>
            <person name="Masuda Y."/>
            <person name="Itoh H."/>
            <person name="Senoo K."/>
        </authorList>
    </citation>
    <scope>NUCLEOTIDE SEQUENCE [LARGE SCALE GENOMIC DNA]</scope>
    <source>
        <strain evidence="8 9">DSM 12255</strain>
    </source>
</reference>
<evidence type="ECO:0000256" key="1">
    <source>
        <dbReference type="ARBA" id="ARBA00010643"/>
    </source>
</evidence>
<proteinExistence type="inferred from homology"/>
<evidence type="ECO:0000256" key="5">
    <source>
        <dbReference type="ARBA" id="ARBA00023014"/>
    </source>
</evidence>
<accession>A0AAW4L277</accession>
<keyword evidence="5 7" id="KW-0411">Iron-sulfur</keyword>
<evidence type="ECO:0000256" key="7">
    <source>
        <dbReference type="PIRSR" id="PIRSR000216-1"/>
    </source>
</evidence>
<evidence type="ECO:0000256" key="2">
    <source>
        <dbReference type="ARBA" id="ARBA00022714"/>
    </source>
</evidence>
<dbReference type="PIRSF" id="PIRSF000216">
    <property type="entry name" value="NADH_DH_24kDa"/>
    <property type="match status" value="1"/>
</dbReference>
<keyword evidence="2 7" id="KW-0001">2Fe-2S</keyword>
<evidence type="ECO:0000313" key="8">
    <source>
        <dbReference type="EMBL" id="MBT0664829.1"/>
    </source>
</evidence>
<dbReference type="CDD" id="cd03064">
    <property type="entry name" value="TRX_Fd_NuoE"/>
    <property type="match status" value="1"/>
</dbReference>
<feature type="binding site" evidence="7">
    <location>
        <position position="99"/>
    </location>
    <ligand>
        <name>[2Fe-2S] cluster</name>
        <dbReference type="ChEBI" id="CHEBI:190135"/>
    </ligand>
</feature>
<dbReference type="AlphaFoldDB" id="A0AAW4L277"/>
<name>A0AAW4L277_9BACT</name>
<evidence type="ECO:0000256" key="3">
    <source>
        <dbReference type="ARBA" id="ARBA00022723"/>
    </source>
</evidence>
<dbReference type="GO" id="GO:0051537">
    <property type="term" value="F:2 iron, 2 sulfur cluster binding"/>
    <property type="evidence" value="ECO:0007669"/>
    <property type="project" value="UniProtKB-KW"/>
</dbReference>
<feature type="binding site" evidence="7">
    <location>
        <position position="94"/>
    </location>
    <ligand>
        <name>[2Fe-2S] cluster</name>
        <dbReference type="ChEBI" id="CHEBI:190135"/>
    </ligand>
</feature>
<dbReference type="RefSeq" id="WP_214171608.1">
    <property type="nucleotide sequence ID" value="NZ_JAHCVJ010000004.1"/>
</dbReference>
<dbReference type="InterPro" id="IPR028431">
    <property type="entry name" value="NADP_DH_HndA-like"/>
</dbReference>
<evidence type="ECO:0000256" key="4">
    <source>
        <dbReference type="ARBA" id="ARBA00023004"/>
    </source>
</evidence>
<dbReference type="Gene3D" id="3.40.30.10">
    <property type="entry name" value="Glutaredoxin"/>
    <property type="match status" value="1"/>
</dbReference>
<evidence type="ECO:0000313" key="9">
    <source>
        <dbReference type="Proteomes" id="UP000811899"/>
    </source>
</evidence>
<keyword evidence="3 7" id="KW-0479">Metal-binding</keyword>
<sequence length="174" mass="19212">MSNAPAEVTETTEAPAEEIDLGPANAVIDKYLTLHGNLMPVLQGIQDEYGYVPRPTIDLVAERLNVYPSQIFGVLTFYAQFHLKPRGRYIIRVCVGTACHVQGAPRIVETFFDKLGIGHAETTPDLRYTFEKVACLGACGMAPLAMVNDSTYGSMTVQKVDEIIADYNQRPMKK</sequence>
<dbReference type="InterPro" id="IPR036249">
    <property type="entry name" value="Thioredoxin-like_sf"/>
</dbReference>
<protein>
    <submittedName>
        <fullName evidence="8">NAD(P)H-dependent oxidoreductase subunit E</fullName>
    </submittedName>
</protein>
<keyword evidence="4 7" id="KW-0408">Iron</keyword>
<evidence type="ECO:0000256" key="6">
    <source>
        <dbReference type="ARBA" id="ARBA00034078"/>
    </source>
</evidence>
<dbReference type="GO" id="GO:0016491">
    <property type="term" value="F:oxidoreductase activity"/>
    <property type="evidence" value="ECO:0007669"/>
    <property type="project" value="InterPro"/>
</dbReference>
<comment type="caution">
    <text evidence="8">The sequence shown here is derived from an EMBL/GenBank/DDBJ whole genome shotgun (WGS) entry which is preliminary data.</text>
</comment>
<feature type="binding site" evidence="7">
    <location>
        <position position="135"/>
    </location>
    <ligand>
        <name>[2Fe-2S] cluster</name>
        <dbReference type="ChEBI" id="CHEBI:190135"/>
    </ligand>
</feature>
<comment type="cofactor">
    <cofactor evidence="6">
        <name>[2Fe-2S] cluster</name>
        <dbReference type="ChEBI" id="CHEBI:190135"/>
    </cofactor>
</comment>
<comment type="similarity">
    <text evidence="1">Belongs to the complex I 24 kDa subunit family.</text>
</comment>
<dbReference type="GO" id="GO:0046872">
    <property type="term" value="F:metal ion binding"/>
    <property type="evidence" value="ECO:0007669"/>
    <property type="project" value="UniProtKB-KW"/>
</dbReference>
<keyword evidence="9" id="KW-1185">Reference proteome</keyword>
<dbReference type="PANTHER" id="PTHR43342:SF1">
    <property type="entry name" value="BIFURCATING [FEFE] HYDROGENASE GAMMA SUBUNIT"/>
    <property type="match status" value="1"/>
</dbReference>
<gene>
    <name evidence="8" type="ORF">KI809_11005</name>
</gene>
<dbReference type="InterPro" id="IPR002023">
    <property type="entry name" value="NuoE-like"/>
</dbReference>
<dbReference type="FunFam" id="3.40.30.10:FF:000015">
    <property type="entry name" value="NADH-quinone oxidoreductase subunit E"/>
    <property type="match status" value="1"/>
</dbReference>
<organism evidence="8 9">
    <name type="scientific">Geoanaerobacter pelophilus</name>
    <dbReference type="NCBI Taxonomy" id="60036"/>
    <lineage>
        <taxon>Bacteria</taxon>
        <taxon>Pseudomonadati</taxon>
        <taxon>Thermodesulfobacteriota</taxon>
        <taxon>Desulfuromonadia</taxon>
        <taxon>Geobacterales</taxon>
        <taxon>Geobacteraceae</taxon>
        <taxon>Geoanaerobacter</taxon>
    </lineage>
</organism>
<dbReference type="PANTHER" id="PTHR43342">
    <property type="entry name" value="NADH-QUINONE OXIDOREDUCTASE, E SUBUNIT"/>
    <property type="match status" value="1"/>
</dbReference>
<dbReference type="InterPro" id="IPR041921">
    <property type="entry name" value="NuoE_N"/>
</dbReference>
<dbReference type="Gene3D" id="1.10.10.1590">
    <property type="entry name" value="NADH-quinone oxidoreductase subunit E"/>
    <property type="match status" value="1"/>
</dbReference>
<dbReference type="InterPro" id="IPR042128">
    <property type="entry name" value="NuoE_dom"/>
</dbReference>
<feature type="binding site" evidence="7">
    <location>
        <position position="139"/>
    </location>
    <ligand>
        <name>[2Fe-2S] cluster</name>
        <dbReference type="ChEBI" id="CHEBI:190135"/>
    </ligand>
</feature>
<dbReference type="SUPFAM" id="SSF52833">
    <property type="entry name" value="Thioredoxin-like"/>
    <property type="match status" value="1"/>
</dbReference>